<dbReference type="InterPro" id="IPR015421">
    <property type="entry name" value="PyrdxlP-dep_Trfase_major"/>
</dbReference>
<dbReference type="AlphaFoldDB" id="A0A7H0GKK4"/>
<accession>A0A7H0GKK4</accession>
<dbReference type="InterPro" id="IPR051326">
    <property type="entry name" value="Kynurenine-oxoglutarate_AT"/>
</dbReference>
<dbReference type="InterPro" id="IPR004839">
    <property type="entry name" value="Aminotransferase_I/II_large"/>
</dbReference>
<evidence type="ECO:0000256" key="5">
    <source>
        <dbReference type="ARBA" id="ARBA00022898"/>
    </source>
</evidence>
<proteinExistence type="inferred from homology"/>
<evidence type="ECO:0000259" key="6">
    <source>
        <dbReference type="Pfam" id="PF00155"/>
    </source>
</evidence>
<evidence type="ECO:0000256" key="2">
    <source>
        <dbReference type="ARBA" id="ARBA00007441"/>
    </source>
</evidence>
<dbReference type="Gene3D" id="3.90.1150.10">
    <property type="entry name" value="Aspartate Aminotransferase, domain 1"/>
    <property type="match status" value="1"/>
</dbReference>
<dbReference type="RefSeq" id="WP_187724413.1">
    <property type="nucleotide sequence ID" value="NZ_CP060783.1"/>
</dbReference>
<keyword evidence="5" id="KW-0663">Pyridoxal phosphate</keyword>
<dbReference type="EMBL" id="CP060783">
    <property type="protein sequence ID" value="QNP48820.1"/>
    <property type="molecule type" value="Genomic_DNA"/>
</dbReference>
<dbReference type="NCBIfam" id="NF006569">
    <property type="entry name" value="PRK09082.1"/>
    <property type="match status" value="1"/>
</dbReference>
<comment type="cofactor">
    <cofactor evidence="1">
        <name>pyridoxal 5'-phosphate</name>
        <dbReference type="ChEBI" id="CHEBI:597326"/>
    </cofactor>
</comment>
<dbReference type="FunFam" id="3.40.640.10:FF:000033">
    <property type="entry name" value="Aspartate aminotransferase"/>
    <property type="match status" value="1"/>
</dbReference>
<reference evidence="7 8" key="1">
    <citation type="submission" date="2020-08" db="EMBL/GenBank/DDBJ databases">
        <title>Genome sequence of Diaphorobacter aerolatus KACC 16536T.</title>
        <authorList>
            <person name="Hyun D.-W."/>
            <person name="Bae J.-W."/>
        </authorList>
    </citation>
    <scope>NUCLEOTIDE SEQUENCE [LARGE SCALE GENOMIC DNA]</scope>
    <source>
        <strain evidence="7 8">KACC 16536</strain>
    </source>
</reference>
<dbReference type="PANTHER" id="PTHR43807:SF20">
    <property type="entry name" value="FI04487P"/>
    <property type="match status" value="1"/>
</dbReference>
<dbReference type="GO" id="GO:0016212">
    <property type="term" value="F:kynurenine-oxoglutarate transaminase activity"/>
    <property type="evidence" value="ECO:0007669"/>
    <property type="project" value="TreeGrafter"/>
</dbReference>
<keyword evidence="3 7" id="KW-0032">Aminotransferase</keyword>
<dbReference type="Pfam" id="PF00155">
    <property type="entry name" value="Aminotran_1_2"/>
    <property type="match status" value="1"/>
</dbReference>
<gene>
    <name evidence="7" type="ORF">H9K75_00930</name>
</gene>
<comment type="similarity">
    <text evidence="2">Belongs to the class-I pyridoxal-phosphate-dependent aminotransferase family.</text>
</comment>
<dbReference type="SUPFAM" id="SSF53383">
    <property type="entry name" value="PLP-dependent transferases"/>
    <property type="match status" value="1"/>
</dbReference>
<keyword evidence="4 7" id="KW-0808">Transferase</keyword>
<dbReference type="KEGG" id="daer:H9K75_00930"/>
<organism evidence="7 8">
    <name type="scientific">Diaphorobacter aerolatus</name>
    <dbReference type="NCBI Taxonomy" id="1288495"/>
    <lineage>
        <taxon>Bacteria</taxon>
        <taxon>Pseudomonadati</taxon>
        <taxon>Pseudomonadota</taxon>
        <taxon>Betaproteobacteria</taxon>
        <taxon>Burkholderiales</taxon>
        <taxon>Comamonadaceae</taxon>
        <taxon>Diaphorobacter</taxon>
    </lineage>
</organism>
<dbReference type="CDD" id="cd00609">
    <property type="entry name" value="AAT_like"/>
    <property type="match status" value="1"/>
</dbReference>
<dbReference type="Proteomes" id="UP000516028">
    <property type="component" value="Chromosome"/>
</dbReference>
<evidence type="ECO:0000256" key="1">
    <source>
        <dbReference type="ARBA" id="ARBA00001933"/>
    </source>
</evidence>
<dbReference type="InterPro" id="IPR015422">
    <property type="entry name" value="PyrdxlP-dep_Trfase_small"/>
</dbReference>
<dbReference type="NCBIfam" id="NF009079">
    <property type="entry name" value="PRK12414.1"/>
    <property type="match status" value="1"/>
</dbReference>
<protein>
    <submittedName>
        <fullName evidence="7">Pyridoxal phosphate-dependent aminotransferase</fullName>
    </submittedName>
</protein>
<evidence type="ECO:0000313" key="8">
    <source>
        <dbReference type="Proteomes" id="UP000516028"/>
    </source>
</evidence>
<sequence>MTSHHSAPRTPTFPSRLPNVGTTIFTVMSALAAQHKAVNLGQGFPDFACDPQLLDAVNNAMRAGHNQYPPMAGVQVLRDAMSEKYQTLYGRKYDANTEITVTAGATQAILTAVLACVQPGDEAIVLEPCYDSYVPNIETAGGKVVRVPLTPGTFRPDFDKIAAAITPRTRLLIINSPHNPSATIWTDAEMRKLEELLAPTDIILISDEVYEHMVFDGAAHQSAARFPGLAARAFIVSSFGKTYHVTGWKIGTVAAPAALTAEFRKVHQFNVFTVNTPMQYGIADYMQDPAPYLQLPAFYQTKRDLFRAGLKDSRFKLLPSQGSYFQCVDISGISDLSEADFCQWLTREIGVAAIPLSAFYVEKFDQRVVRFCFAKKDETLRDAIERLRRL</sequence>
<dbReference type="GO" id="GO:0005737">
    <property type="term" value="C:cytoplasm"/>
    <property type="evidence" value="ECO:0007669"/>
    <property type="project" value="TreeGrafter"/>
</dbReference>
<dbReference type="GO" id="GO:0030170">
    <property type="term" value="F:pyridoxal phosphate binding"/>
    <property type="evidence" value="ECO:0007669"/>
    <property type="project" value="InterPro"/>
</dbReference>
<keyword evidence="8" id="KW-1185">Reference proteome</keyword>
<evidence type="ECO:0000313" key="7">
    <source>
        <dbReference type="EMBL" id="QNP48820.1"/>
    </source>
</evidence>
<name>A0A7H0GKK4_9BURK</name>
<evidence type="ECO:0000256" key="3">
    <source>
        <dbReference type="ARBA" id="ARBA00022576"/>
    </source>
</evidence>
<dbReference type="InterPro" id="IPR015424">
    <property type="entry name" value="PyrdxlP-dep_Trfase"/>
</dbReference>
<dbReference type="Gene3D" id="3.40.640.10">
    <property type="entry name" value="Type I PLP-dependent aspartate aminotransferase-like (Major domain)"/>
    <property type="match status" value="1"/>
</dbReference>
<dbReference type="PANTHER" id="PTHR43807">
    <property type="entry name" value="FI04487P"/>
    <property type="match status" value="1"/>
</dbReference>
<feature type="domain" description="Aminotransferase class I/classII large" evidence="6">
    <location>
        <begin position="37"/>
        <end position="387"/>
    </location>
</feature>
<evidence type="ECO:0000256" key="4">
    <source>
        <dbReference type="ARBA" id="ARBA00022679"/>
    </source>
</evidence>